<organism evidence="1 2">
    <name type="scientific">Euroglyphus maynei</name>
    <name type="common">Mayne's house dust mite</name>
    <dbReference type="NCBI Taxonomy" id="6958"/>
    <lineage>
        <taxon>Eukaryota</taxon>
        <taxon>Metazoa</taxon>
        <taxon>Ecdysozoa</taxon>
        <taxon>Arthropoda</taxon>
        <taxon>Chelicerata</taxon>
        <taxon>Arachnida</taxon>
        <taxon>Acari</taxon>
        <taxon>Acariformes</taxon>
        <taxon>Sarcoptiformes</taxon>
        <taxon>Astigmata</taxon>
        <taxon>Psoroptidia</taxon>
        <taxon>Analgoidea</taxon>
        <taxon>Pyroglyphidae</taxon>
        <taxon>Pyroglyphinae</taxon>
        <taxon>Euroglyphus</taxon>
    </lineage>
</organism>
<gene>
    <name evidence="1" type="ORF">BLA29_011858</name>
</gene>
<proteinExistence type="predicted"/>
<dbReference type="Proteomes" id="UP000194236">
    <property type="component" value="Unassembled WGS sequence"/>
</dbReference>
<evidence type="ECO:0000313" key="2">
    <source>
        <dbReference type="Proteomes" id="UP000194236"/>
    </source>
</evidence>
<keyword evidence="2" id="KW-1185">Reference proteome</keyword>
<name>A0A1Y3AR62_EURMA</name>
<dbReference type="EMBL" id="MUJZ01065456">
    <property type="protein sequence ID" value="OTF70487.1"/>
    <property type="molecule type" value="Genomic_DNA"/>
</dbReference>
<feature type="non-terminal residue" evidence="1">
    <location>
        <position position="151"/>
    </location>
</feature>
<protein>
    <submittedName>
        <fullName evidence="1">Uncharacterized protein</fullName>
    </submittedName>
</protein>
<evidence type="ECO:0000313" key="1">
    <source>
        <dbReference type="EMBL" id="OTF70487.1"/>
    </source>
</evidence>
<comment type="caution">
    <text evidence="1">The sequence shown here is derived from an EMBL/GenBank/DDBJ whole genome shotgun (WGS) entry which is preliminary data.</text>
</comment>
<reference evidence="1 2" key="1">
    <citation type="submission" date="2017-03" db="EMBL/GenBank/DDBJ databases">
        <title>Genome Survey of Euroglyphus maynei.</title>
        <authorList>
            <person name="Arlian L.G."/>
            <person name="Morgan M.S."/>
            <person name="Rider S.D."/>
        </authorList>
    </citation>
    <scope>NUCLEOTIDE SEQUENCE [LARGE SCALE GENOMIC DNA]</scope>
    <source>
        <strain evidence="1">Arlian Lab</strain>
        <tissue evidence="1">Whole body</tissue>
    </source>
</reference>
<dbReference type="AlphaFoldDB" id="A0A1Y3AR62"/>
<sequence>MLPEKTFDPLKVFGCTMNSETKRLESNLHHQQNLSPNINRSKSMPFAKYTCCVFHWKEYLASMNEKKKNDQSVRCPERELCDLQSVEDLCDCKKDIGLISNLTNALLSPKYSVRFKKSEFDLRTSITEQSKNGKETEIDNLLNEMNSFELI</sequence>
<accession>A0A1Y3AR62</accession>